<proteinExistence type="predicted"/>
<dbReference type="AlphaFoldDB" id="A0A645ACY0"/>
<comment type="caution">
    <text evidence="1">The sequence shown here is derived from an EMBL/GenBank/DDBJ whole genome shotgun (WGS) entry which is preliminary data.</text>
</comment>
<gene>
    <name evidence="1" type="ORF">SDC9_94245</name>
</gene>
<organism evidence="1">
    <name type="scientific">bioreactor metagenome</name>
    <dbReference type="NCBI Taxonomy" id="1076179"/>
    <lineage>
        <taxon>unclassified sequences</taxon>
        <taxon>metagenomes</taxon>
        <taxon>ecological metagenomes</taxon>
    </lineage>
</organism>
<protein>
    <submittedName>
        <fullName evidence="1">Uncharacterized protein</fullName>
    </submittedName>
</protein>
<sequence>MFNFSKTKKVMVPYKDNCQACHLFSLEKRICMGPHGDKKEEDLVLCNEYKLDLETFSSLIPKHLKITRWARIKGGYMFWGAPKSDTADMKESKIE</sequence>
<evidence type="ECO:0000313" key="1">
    <source>
        <dbReference type="EMBL" id="MPM47534.1"/>
    </source>
</evidence>
<name>A0A645ACY0_9ZZZZ</name>
<dbReference type="EMBL" id="VSSQ01011715">
    <property type="protein sequence ID" value="MPM47534.1"/>
    <property type="molecule type" value="Genomic_DNA"/>
</dbReference>
<reference evidence="1" key="1">
    <citation type="submission" date="2019-08" db="EMBL/GenBank/DDBJ databases">
        <authorList>
            <person name="Kucharzyk K."/>
            <person name="Murdoch R.W."/>
            <person name="Higgins S."/>
            <person name="Loffler F."/>
        </authorList>
    </citation>
    <scope>NUCLEOTIDE SEQUENCE</scope>
</reference>
<accession>A0A645ACY0</accession>